<protein>
    <submittedName>
        <fullName evidence="1">Glycosyltransferase family protein</fullName>
    </submittedName>
</protein>
<dbReference type="CDD" id="cd02518">
    <property type="entry name" value="GT2_SpsF"/>
    <property type="match status" value="1"/>
</dbReference>
<sequence>MKQREYHNITAIIQARMGSTRLPGKVMKMLGDQTVLGHVITRCKAILSIDQIIVVTTVEEEDVKICEEALRYGVTVYRGSKDHVLSRYYEAAKQANADAVVRITSDCPLLDPIISDKVIQCFLNHDYDYVSSGLSGTFPRGLDTEVFSFNSLEQTFEQATKEYEFEHVTPYIYQHQEQFKVYAYANKLDQSKYRLTLDTDEDWQLISRIYDELYHGSVFYWEDICKLLEKKPELIKINSSVHQKRLGE</sequence>
<gene>
    <name evidence="1" type="ORF">GCM10008933_06550</name>
</gene>
<dbReference type="Proteomes" id="UP001500340">
    <property type="component" value="Unassembled WGS sequence"/>
</dbReference>
<dbReference type="InterPro" id="IPR029044">
    <property type="entry name" value="Nucleotide-diphossugar_trans"/>
</dbReference>
<dbReference type="RefSeq" id="WP_343857433.1">
    <property type="nucleotide sequence ID" value="NZ_BAAACX010000005.1"/>
</dbReference>
<dbReference type="PANTHER" id="PTHR42866">
    <property type="entry name" value="3-DEOXY-MANNO-OCTULOSONATE CYTIDYLYLTRANSFERASE"/>
    <property type="match status" value="1"/>
</dbReference>
<dbReference type="InterPro" id="IPR003329">
    <property type="entry name" value="Cytidylyl_trans"/>
</dbReference>
<evidence type="ECO:0000313" key="2">
    <source>
        <dbReference type="Proteomes" id="UP001500340"/>
    </source>
</evidence>
<organism evidence="1 2">
    <name type="scientific">Paenibacillus motobuensis</name>
    <dbReference type="NCBI Taxonomy" id="295324"/>
    <lineage>
        <taxon>Bacteria</taxon>
        <taxon>Bacillati</taxon>
        <taxon>Bacillota</taxon>
        <taxon>Bacilli</taxon>
        <taxon>Bacillales</taxon>
        <taxon>Paenibacillaceae</taxon>
        <taxon>Paenibacillus</taxon>
    </lineage>
</organism>
<dbReference type="PANTHER" id="PTHR42866:SF1">
    <property type="entry name" value="SPORE COAT POLYSACCHARIDE BIOSYNTHESIS PROTEIN SPSF"/>
    <property type="match status" value="1"/>
</dbReference>
<proteinExistence type="predicted"/>
<dbReference type="EMBL" id="BAAACX010000005">
    <property type="protein sequence ID" value="GAA0377987.1"/>
    <property type="molecule type" value="Genomic_DNA"/>
</dbReference>
<dbReference type="Gene3D" id="3.90.550.10">
    <property type="entry name" value="Spore Coat Polysaccharide Biosynthesis Protein SpsA, Chain A"/>
    <property type="match status" value="1"/>
</dbReference>
<dbReference type="Pfam" id="PF02348">
    <property type="entry name" value="CTP_transf_3"/>
    <property type="match status" value="1"/>
</dbReference>
<name>A0ABP3HRC8_9BACL</name>
<comment type="caution">
    <text evidence="1">The sequence shown here is derived from an EMBL/GenBank/DDBJ whole genome shotgun (WGS) entry which is preliminary data.</text>
</comment>
<accession>A0ABP3HRC8</accession>
<keyword evidence="2" id="KW-1185">Reference proteome</keyword>
<reference evidence="2" key="1">
    <citation type="journal article" date="2019" name="Int. J. Syst. Evol. Microbiol.">
        <title>The Global Catalogue of Microorganisms (GCM) 10K type strain sequencing project: providing services to taxonomists for standard genome sequencing and annotation.</title>
        <authorList>
            <consortium name="The Broad Institute Genomics Platform"/>
            <consortium name="The Broad Institute Genome Sequencing Center for Infectious Disease"/>
            <person name="Wu L."/>
            <person name="Ma J."/>
        </authorList>
    </citation>
    <scope>NUCLEOTIDE SEQUENCE [LARGE SCALE GENOMIC DNA]</scope>
    <source>
        <strain evidence="2">JCM 12774</strain>
    </source>
</reference>
<evidence type="ECO:0000313" key="1">
    <source>
        <dbReference type="EMBL" id="GAA0377987.1"/>
    </source>
</evidence>
<dbReference type="SUPFAM" id="SSF53448">
    <property type="entry name" value="Nucleotide-diphospho-sugar transferases"/>
    <property type="match status" value="1"/>
</dbReference>